<dbReference type="HOGENOM" id="CLU_788405_0_0_1"/>
<dbReference type="PANTHER" id="PTHR43752:SF2">
    <property type="entry name" value="BNR_ASP-BOX REPEAT FAMILY PROTEIN"/>
    <property type="match status" value="1"/>
</dbReference>
<feature type="domain" description="Sialidase" evidence="2">
    <location>
        <begin position="233"/>
        <end position="329"/>
    </location>
</feature>
<evidence type="ECO:0000259" key="2">
    <source>
        <dbReference type="Pfam" id="PF13088"/>
    </source>
</evidence>
<evidence type="ECO:0000313" key="4">
    <source>
        <dbReference type="Proteomes" id="UP000008021"/>
    </source>
</evidence>
<evidence type="ECO:0000313" key="3">
    <source>
        <dbReference type="EnsemblPlants" id="OMERI11G11680.1"/>
    </source>
</evidence>
<dbReference type="Proteomes" id="UP000008021">
    <property type="component" value="Chromosome 11"/>
</dbReference>
<dbReference type="InterPro" id="IPR036278">
    <property type="entry name" value="Sialidase_sf"/>
</dbReference>
<sequence length="352" mass="38880">MRSDCRHRGCCLLLLLGSSLPRFRRRSIGKLAATLRDSEVVKGSTLRLDAAAETSDHARALQLLAAPIWLLLLIQSGCCCLPLGLPLLQLDARGLLLLFLANLLRSRRYAVGKPAMLADVVADEPQCNHPPMLPLEEEFPCRGAERPPAVEESSNAAPPRATQPGRCVQQGWESRSREPAHVVAACVADPEVAVVRCFGGSSWRSTSLPALSAALRFSRVERVERCHEKIARWWKNLPFLLGNGRLLCGSSVESWKSWGAWLEVTEDAGRTWKKYGPILVKNETLGVIQPVPYQSTRGTIRVLLRSSQTIGWVCVADSTDGGVTWSYAHNNPDHGWAFLISESENFYGDNDY</sequence>
<evidence type="ECO:0000256" key="1">
    <source>
        <dbReference type="SAM" id="MobiDB-lite"/>
    </source>
</evidence>
<keyword evidence="4" id="KW-1185">Reference proteome</keyword>
<dbReference type="Pfam" id="PF13088">
    <property type="entry name" value="BNR_2"/>
    <property type="match status" value="1"/>
</dbReference>
<dbReference type="PANTHER" id="PTHR43752">
    <property type="entry name" value="BNR/ASP-BOX REPEAT FAMILY PROTEIN"/>
    <property type="match status" value="1"/>
</dbReference>
<reference evidence="3" key="1">
    <citation type="submission" date="2015-04" db="UniProtKB">
        <authorList>
            <consortium name="EnsemblPlants"/>
        </authorList>
    </citation>
    <scope>IDENTIFICATION</scope>
</reference>
<reference evidence="3" key="2">
    <citation type="submission" date="2018-05" db="EMBL/GenBank/DDBJ databases">
        <title>OmerRS3 (Oryza meridionalis Reference Sequence Version 3).</title>
        <authorList>
            <person name="Zhang J."/>
            <person name="Kudrna D."/>
            <person name="Lee S."/>
            <person name="Talag J."/>
            <person name="Welchert J."/>
            <person name="Wing R.A."/>
        </authorList>
    </citation>
    <scope>NUCLEOTIDE SEQUENCE [LARGE SCALE GENOMIC DNA]</scope>
    <source>
        <strain evidence="3">cv. OR44</strain>
    </source>
</reference>
<dbReference type="EnsemblPlants" id="OMERI11G11680.1">
    <property type="protein sequence ID" value="OMERI11G11680.1"/>
    <property type="gene ID" value="OMERI11G11680"/>
</dbReference>
<dbReference type="AlphaFoldDB" id="A0A0E0F5W6"/>
<proteinExistence type="predicted"/>
<dbReference type="CDD" id="cd15482">
    <property type="entry name" value="Sialidase_non-viral"/>
    <property type="match status" value="1"/>
</dbReference>
<dbReference type="Gene3D" id="2.120.10.10">
    <property type="match status" value="1"/>
</dbReference>
<dbReference type="Gramene" id="OMERI11G11680.1">
    <property type="protein sequence ID" value="OMERI11G11680.1"/>
    <property type="gene ID" value="OMERI11G11680"/>
</dbReference>
<accession>A0A0E0F5W6</accession>
<protein>
    <recommendedName>
        <fullName evidence="2">Sialidase domain-containing protein</fullName>
    </recommendedName>
</protein>
<name>A0A0E0F5W6_9ORYZ</name>
<dbReference type="InterPro" id="IPR011040">
    <property type="entry name" value="Sialidase"/>
</dbReference>
<dbReference type="eggNOG" id="ENOG502QTE2">
    <property type="taxonomic scope" value="Eukaryota"/>
</dbReference>
<dbReference type="SUPFAM" id="SSF50939">
    <property type="entry name" value="Sialidases"/>
    <property type="match status" value="1"/>
</dbReference>
<organism evidence="3">
    <name type="scientific">Oryza meridionalis</name>
    <dbReference type="NCBI Taxonomy" id="40149"/>
    <lineage>
        <taxon>Eukaryota</taxon>
        <taxon>Viridiplantae</taxon>
        <taxon>Streptophyta</taxon>
        <taxon>Embryophyta</taxon>
        <taxon>Tracheophyta</taxon>
        <taxon>Spermatophyta</taxon>
        <taxon>Magnoliopsida</taxon>
        <taxon>Liliopsida</taxon>
        <taxon>Poales</taxon>
        <taxon>Poaceae</taxon>
        <taxon>BOP clade</taxon>
        <taxon>Oryzoideae</taxon>
        <taxon>Oryzeae</taxon>
        <taxon>Oryzinae</taxon>
        <taxon>Oryza</taxon>
    </lineage>
</organism>
<feature type="region of interest" description="Disordered" evidence="1">
    <location>
        <begin position="144"/>
        <end position="165"/>
    </location>
</feature>